<reference evidence="2" key="1">
    <citation type="submission" date="2020-04" db="EMBL/GenBank/DDBJ databases">
        <authorList>
            <person name="Alioto T."/>
            <person name="Alioto T."/>
            <person name="Gomez Garrido J."/>
        </authorList>
    </citation>
    <scope>NUCLEOTIDE SEQUENCE</scope>
    <source>
        <strain evidence="2">A484AB</strain>
    </source>
</reference>
<comment type="caution">
    <text evidence="1">Lacks conserved residue(s) required for the propagation of feature annotation.</text>
</comment>
<name>A0A6S7JE95_PARCT</name>
<feature type="non-terminal residue" evidence="2">
    <location>
        <position position="165"/>
    </location>
</feature>
<accession>A0A6S7JE95</accession>
<dbReference type="GO" id="GO:0016301">
    <property type="term" value="F:kinase activity"/>
    <property type="evidence" value="ECO:0007669"/>
    <property type="project" value="UniProtKB-KW"/>
</dbReference>
<gene>
    <name evidence="2" type="ORF">PACLA_8A051110</name>
</gene>
<dbReference type="Gene3D" id="1.10.2000.10">
    <property type="entry name" value="Frizzled cysteine-rich domain"/>
    <property type="match status" value="1"/>
</dbReference>
<dbReference type="InterPro" id="IPR036790">
    <property type="entry name" value="Frizzled_dom_sf"/>
</dbReference>
<comment type="caution">
    <text evidence="2">The sequence shown here is derived from an EMBL/GenBank/DDBJ whole genome shotgun (WGS) entry which is preliminary data.</text>
</comment>
<feature type="non-terminal residue" evidence="2">
    <location>
        <position position="1"/>
    </location>
</feature>
<protein>
    <submittedName>
        <fullName evidence="2">Tyrosine kinase</fullName>
    </submittedName>
</protein>
<keyword evidence="2" id="KW-0808">Transferase</keyword>
<evidence type="ECO:0000313" key="2">
    <source>
        <dbReference type="EMBL" id="CAB4027320.1"/>
    </source>
</evidence>
<dbReference type="AlphaFoldDB" id="A0A6S7JE95"/>
<evidence type="ECO:0000313" key="3">
    <source>
        <dbReference type="Proteomes" id="UP001152795"/>
    </source>
</evidence>
<dbReference type="InterPro" id="IPR020067">
    <property type="entry name" value="Frizzled_dom"/>
</dbReference>
<keyword evidence="2" id="KW-0418">Kinase</keyword>
<organism evidence="2 3">
    <name type="scientific">Paramuricea clavata</name>
    <name type="common">Red gorgonian</name>
    <name type="synonym">Violescent sea-whip</name>
    <dbReference type="NCBI Taxonomy" id="317549"/>
    <lineage>
        <taxon>Eukaryota</taxon>
        <taxon>Metazoa</taxon>
        <taxon>Cnidaria</taxon>
        <taxon>Anthozoa</taxon>
        <taxon>Octocorallia</taxon>
        <taxon>Malacalcyonacea</taxon>
        <taxon>Plexauridae</taxon>
        <taxon>Paramuricea</taxon>
    </lineage>
</organism>
<dbReference type="PROSITE" id="PS50038">
    <property type="entry name" value="FZ"/>
    <property type="match status" value="1"/>
</dbReference>
<dbReference type="Proteomes" id="UP001152795">
    <property type="component" value="Unassembled WGS sequence"/>
</dbReference>
<dbReference type="OrthoDB" id="407616at2759"/>
<keyword evidence="3" id="KW-1185">Reference proteome</keyword>
<proteinExistence type="predicted"/>
<evidence type="ECO:0000256" key="1">
    <source>
        <dbReference type="PROSITE-ProRule" id="PRU00090"/>
    </source>
</evidence>
<sequence>EEEPVNWYTNDCRPLIKLDNPFCEHYGFKLDKYVKVSKVPQQVLNNQLWEIQEYYDQVNFKEQNISTSHECSDQFRFPGCYYAFAGCDLSTSVLKPKKICKESCLHFTKKCSAFVRTWKDVFARFLDNLSTVRAPLFNCTEKPSRNAGDTPECIYYDRKESLEKE</sequence>
<dbReference type="EMBL" id="CACRXK020014732">
    <property type="protein sequence ID" value="CAB4027320.1"/>
    <property type="molecule type" value="Genomic_DNA"/>
</dbReference>